<proteinExistence type="predicted"/>
<evidence type="ECO:0000313" key="2">
    <source>
        <dbReference type="Proteomes" id="UP000199501"/>
    </source>
</evidence>
<gene>
    <name evidence="1" type="ORF">SAMN05216174_101511</name>
</gene>
<dbReference type="Proteomes" id="UP000199501">
    <property type="component" value="Unassembled WGS sequence"/>
</dbReference>
<dbReference type="EMBL" id="FMZZ01000001">
    <property type="protein sequence ID" value="SDC20873.1"/>
    <property type="molecule type" value="Genomic_DNA"/>
</dbReference>
<organism evidence="1 2">
    <name type="scientific">Actinokineospora iranica</name>
    <dbReference type="NCBI Taxonomy" id="1271860"/>
    <lineage>
        <taxon>Bacteria</taxon>
        <taxon>Bacillati</taxon>
        <taxon>Actinomycetota</taxon>
        <taxon>Actinomycetes</taxon>
        <taxon>Pseudonocardiales</taxon>
        <taxon>Pseudonocardiaceae</taxon>
        <taxon>Actinokineospora</taxon>
    </lineage>
</organism>
<name>A0A1G6JQ97_9PSEU</name>
<dbReference type="Pfam" id="PF00106">
    <property type="entry name" value="adh_short"/>
    <property type="match status" value="1"/>
</dbReference>
<dbReference type="InterPro" id="IPR002347">
    <property type="entry name" value="SDR_fam"/>
</dbReference>
<dbReference type="RefSeq" id="WP_228771288.1">
    <property type="nucleotide sequence ID" value="NZ_FMZZ01000001.1"/>
</dbReference>
<accession>A0A1G6JQ97</accession>
<protein>
    <submittedName>
        <fullName evidence="1">Short chain dehydrogenase</fullName>
    </submittedName>
</protein>
<dbReference type="AlphaFoldDB" id="A0A1G6JQ97"/>
<dbReference type="STRING" id="1271860.SAMN05216174_101511"/>
<dbReference type="InterPro" id="IPR036291">
    <property type="entry name" value="NAD(P)-bd_dom_sf"/>
</dbReference>
<sequence>MPQPSREIGGRPVVVTGAASGIGRGLAQRLSKSGSPVAIADIDRSA</sequence>
<evidence type="ECO:0000313" key="1">
    <source>
        <dbReference type="EMBL" id="SDC20873.1"/>
    </source>
</evidence>
<reference evidence="2" key="1">
    <citation type="submission" date="2016-10" db="EMBL/GenBank/DDBJ databases">
        <authorList>
            <person name="Varghese N."/>
            <person name="Submissions S."/>
        </authorList>
    </citation>
    <scope>NUCLEOTIDE SEQUENCE [LARGE SCALE GENOMIC DNA]</scope>
    <source>
        <strain evidence="2">IBRC-M 10403</strain>
    </source>
</reference>
<dbReference type="SUPFAM" id="SSF51735">
    <property type="entry name" value="NAD(P)-binding Rossmann-fold domains"/>
    <property type="match status" value="1"/>
</dbReference>
<keyword evidence="2" id="KW-1185">Reference proteome</keyword>
<dbReference type="Gene3D" id="3.40.50.720">
    <property type="entry name" value="NAD(P)-binding Rossmann-like Domain"/>
    <property type="match status" value="1"/>
</dbReference>